<name>A0AAE9IVT2_CAEBR</name>
<dbReference type="AlphaFoldDB" id="A0AAE9IVT2"/>
<evidence type="ECO:0000313" key="3">
    <source>
        <dbReference type="Proteomes" id="UP000827892"/>
    </source>
</evidence>
<proteinExistence type="predicted"/>
<evidence type="ECO:0000256" key="1">
    <source>
        <dbReference type="SAM" id="Coils"/>
    </source>
</evidence>
<accession>A0AAE9IVT2</accession>
<sequence length="151" mass="18436">MSRVFDASILQFSNNKMDNIEHRERVEALQHDFLCQDAMFREMEYRKEKTNSEIEKRIEWHENELKKVRIEREEKVNYGIWYAAELKHRLEIIERVQQKQKMEFEKIKKNGDVVIAENVNLERAIARKKDELRFAKRETEEINRKRIDVGN</sequence>
<dbReference type="EMBL" id="CP090892">
    <property type="protein sequence ID" value="ULU08114.1"/>
    <property type="molecule type" value="Genomic_DNA"/>
</dbReference>
<feature type="coiled-coil region" evidence="1">
    <location>
        <begin position="118"/>
        <end position="145"/>
    </location>
</feature>
<keyword evidence="1" id="KW-0175">Coiled coil</keyword>
<organism evidence="2 3">
    <name type="scientific">Caenorhabditis briggsae</name>
    <dbReference type="NCBI Taxonomy" id="6238"/>
    <lineage>
        <taxon>Eukaryota</taxon>
        <taxon>Metazoa</taxon>
        <taxon>Ecdysozoa</taxon>
        <taxon>Nematoda</taxon>
        <taxon>Chromadorea</taxon>
        <taxon>Rhabditida</taxon>
        <taxon>Rhabditina</taxon>
        <taxon>Rhabditomorpha</taxon>
        <taxon>Rhabditoidea</taxon>
        <taxon>Rhabditidae</taxon>
        <taxon>Peloderinae</taxon>
        <taxon>Caenorhabditis</taxon>
    </lineage>
</organism>
<gene>
    <name evidence="2" type="ORF">L3Y34_019298</name>
</gene>
<dbReference type="Proteomes" id="UP000827892">
    <property type="component" value="Chromosome II"/>
</dbReference>
<protein>
    <submittedName>
        <fullName evidence="2">Uncharacterized protein</fullName>
    </submittedName>
</protein>
<reference evidence="2 3" key="1">
    <citation type="submission" date="2022-05" db="EMBL/GenBank/DDBJ databases">
        <title>Chromosome-level reference genomes for two strains of Caenorhabditis briggsae: an improved platform for comparative genomics.</title>
        <authorList>
            <person name="Stevens L."/>
            <person name="Andersen E.C."/>
        </authorList>
    </citation>
    <scope>NUCLEOTIDE SEQUENCE [LARGE SCALE GENOMIC DNA]</scope>
    <source>
        <strain evidence="2">QX1410_ONT</strain>
        <tissue evidence="2">Whole-organism</tissue>
    </source>
</reference>
<evidence type="ECO:0000313" key="2">
    <source>
        <dbReference type="EMBL" id="ULU08114.1"/>
    </source>
</evidence>